<dbReference type="InterPro" id="IPR013324">
    <property type="entry name" value="RNA_pol_sigma_r3/r4-like"/>
</dbReference>
<keyword evidence="8" id="KW-1185">Reference proteome</keyword>
<dbReference type="NCBIfam" id="TIGR02937">
    <property type="entry name" value="sigma70-ECF"/>
    <property type="match status" value="1"/>
</dbReference>
<dbReference type="STRING" id="1221500.ABE65_005195"/>
<keyword evidence="2" id="KW-0805">Transcription regulation</keyword>
<dbReference type="InterPro" id="IPR014284">
    <property type="entry name" value="RNA_pol_sigma-70_dom"/>
</dbReference>
<dbReference type="Gene3D" id="1.10.10.10">
    <property type="entry name" value="Winged helix-like DNA-binding domain superfamily/Winged helix DNA-binding domain"/>
    <property type="match status" value="1"/>
</dbReference>
<protein>
    <submittedName>
        <fullName evidence="7">RNA polymerase factor sigma C</fullName>
    </submittedName>
</protein>
<keyword evidence="4" id="KW-0804">Transcription</keyword>
<reference evidence="7 8" key="1">
    <citation type="submission" date="2016-04" db="EMBL/GenBank/DDBJ databases">
        <title>Complete genome sequence of Fictibacillus phosphorivorans G25-29, a strain toxic to nematodes.</title>
        <authorList>
            <person name="Zheng Z."/>
        </authorList>
    </citation>
    <scope>NUCLEOTIDE SEQUENCE [LARGE SCALE GENOMIC DNA]</scope>
    <source>
        <strain evidence="7 8">G25-29</strain>
    </source>
</reference>
<evidence type="ECO:0000259" key="5">
    <source>
        <dbReference type="Pfam" id="PF04542"/>
    </source>
</evidence>
<dbReference type="SUPFAM" id="SSF88659">
    <property type="entry name" value="Sigma3 and sigma4 domains of RNA polymerase sigma factors"/>
    <property type="match status" value="1"/>
</dbReference>
<evidence type="ECO:0000313" key="8">
    <source>
        <dbReference type="Proteomes" id="UP000076623"/>
    </source>
</evidence>
<accession>A0A160IKA3</accession>
<dbReference type="InterPro" id="IPR013249">
    <property type="entry name" value="RNA_pol_sigma70_r4_t2"/>
</dbReference>
<dbReference type="GO" id="GO:0016987">
    <property type="term" value="F:sigma factor activity"/>
    <property type="evidence" value="ECO:0007669"/>
    <property type="project" value="UniProtKB-KW"/>
</dbReference>
<dbReference type="KEGG" id="fpn:ABE65_005195"/>
<dbReference type="Pfam" id="PF04542">
    <property type="entry name" value="Sigma70_r2"/>
    <property type="match status" value="1"/>
</dbReference>
<sequence>MENMLVDVSSVEDKEHILNEAMNEYGQDMLQLVYSYVNHTSVAEDLTQDIFVKCYKALHTYNGKSKFKTWLWRIAINHCKDFLKSWYNNRVIPTEEEPSFHRTEVDVVEHEVIQKEDDENLIHAIMQLEIKYREVIYLFYYEELSIKEIALVTEVSDNTVKTRMRRAKELLKICLEG</sequence>
<dbReference type="Pfam" id="PF08281">
    <property type="entry name" value="Sigma70_r4_2"/>
    <property type="match status" value="1"/>
</dbReference>
<name>A0A160IKA3_9BACL</name>
<dbReference type="GO" id="GO:0003677">
    <property type="term" value="F:DNA binding"/>
    <property type="evidence" value="ECO:0007669"/>
    <property type="project" value="InterPro"/>
</dbReference>
<dbReference type="RefSeq" id="WP_066392083.1">
    <property type="nucleotide sequence ID" value="NZ_CP015378.1"/>
</dbReference>
<dbReference type="AlphaFoldDB" id="A0A160IKA3"/>
<dbReference type="InterPro" id="IPR007627">
    <property type="entry name" value="RNA_pol_sigma70_r2"/>
</dbReference>
<dbReference type="PANTHER" id="PTHR43133:SF60">
    <property type="entry name" value="RNA POLYMERASE SIGMA FACTOR SIGV"/>
    <property type="match status" value="1"/>
</dbReference>
<dbReference type="Gene3D" id="1.10.1740.10">
    <property type="match status" value="1"/>
</dbReference>
<dbReference type="CDD" id="cd06171">
    <property type="entry name" value="Sigma70_r4"/>
    <property type="match status" value="1"/>
</dbReference>
<dbReference type="Proteomes" id="UP000076623">
    <property type="component" value="Chromosome"/>
</dbReference>
<evidence type="ECO:0000256" key="3">
    <source>
        <dbReference type="ARBA" id="ARBA00023082"/>
    </source>
</evidence>
<evidence type="ECO:0000256" key="1">
    <source>
        <dbReference type="ARBA" id="ARBA00010641"/>
    </source>
</evidence>
<dbReference type="SUPFAM" id="SSF88946">
    <property type="entry name" value="Sigma2 domain of RNA polymerase sigma factors"/>
    <property type="match status" value="1"/>
</dbReference>
<evidence type="ECO:0000259" key="6">
    <source>
        <dbReference type="Pfam" id="PF08281"/>
    </source>
</evidence>
<dbReference type="InterPro" id="IPR013325">
    <property type="entry name" value="RNA_pol_sigma_r2"/>
</dbReference>
<feature type="domain" description="RNA polymerase sigma factor 70 region 4 type 2" evidence="6">
    <location>
        <begin position="119"/>
        <end position="171"/>
    </location>
</feature>
<evidence type="ECO:0000256" key="2">
    <source>
        <dbReference type="ARBA" id="ARBA00023015"/>
    </source>
</evidence>
<keyword evidence="3" id="KW-0731">Sigma factor</keyword>
<proteinExistence type="inferred from homology"/>
<dbReference type="GO" id="GO:0006352">
    <property type="term" value="P:DNA-templated transcription initiation"/>
    <property type="evidence" value="ECO:0007669"/>
    <property type="project" value="InterPro"/>
</dbReference>
<evidence type="ECO:0000313" key="7">
    <source>
        <dbReference type="EMBL" id="ANC76236.1"/>
    </source>
</evidence>
<organism evidence="7 8">
    <name type="scientific">Fictibacillus phosphorivorans</name>
    <dbReference type="NCBI Taxonomy" id="1221500"/>
    <lineage>
        <taxon>Bacteria</taxon>
        <taxon>Bacillati</taxon>
        <taxon>Bacillota</taxon>
        <taxon>Bacilli</taxon>
        <taxon>Bacillales</taxon>
        <taxon>Fictibacillaceae</taxon>
        <taxon>Fictibacillus</taxon>
    </lineage>
</organism>
<evidence type="ECO:0000256" key="4">
    <source>
        <dbReference type="ARBA" id="ARBA00023163"/>
    </source>
</evidence>
<dbReference type="NCBIfam" id="NF006930">
    <property type="entry name" value="PRK09415.1"/>
    <property type="match status" value="1"/>
</dbReference>
<dbReference type="PANTHER" id="PTHR43133">
    <property type="entry name" value="RNA POLYMERASE ECF-TYPE SIGMA FACTO"/>
    <property type="match status" value="1"/>
</dbReference>
<gene>
    <name evidence="7" type="ORF">ABE65_005195</name>
</gene>
<dbReference type="InterPro" id="IPR039425">
    <property type="entry name" value="RNA_pol_sigma-70-like"/>
</dbReference>
<dbReference type="EMBL" id="CP015378">
    <property type="protein sequence ID" value="ANC76236.1"/>
    <property type="molecule type" value="Genomic_DNA"/>
</dbReference>
<comment type="similarity">
    <text evidence="1">Belongs to the sigma-70 factor family. ECF subfamily.</text>
</comment>
<feature type="domain" description="RNA polymerase sigma-70 region 2" evidence="5">
    <location>
        <begin position="23"/>
        <end position="84"/>
    </location>
</feature>
<dbReference type="InterPro" id="IPR036388">
    <property type="entry name" value="WH-like_DNA-bd_sf"/>
</dbReference>